<dbReference type="AlphaFoldDB" id="A0A9P4KDA4"/>
<reference evidence="2" key="1">
    <citation type="journal article" date="2020" name="Stud. Mycol.">
        <title>101 Dothideomycetes genomes: A test case for predicting lifestyles and emergence of pathogens.</title>
        <authorList>
            <person name="Haridas S."/>
            <person name="Albert R."/>
            <person name="Binder M."/>
            <person name="Bloem J."/>
            <person name="LaButti K."/>
            <person name="Salamov A."/>
            <person name="Andreopoulos B."/>
            <person name="Baker S."/>
            <person name="Barry K."/>
            <person name="Bills G."/>
            <person name="Bluhm B."/>
            <person name="Cannon C."/>
            <person name="Castanera R."/>
            <person name="Culley D."/>
            <person name="Daum C."/>
            <person name="Ezra D."/>
            <person name="Gonzalez J."/>
            <person name="Henrissat B."/>
            <person name="Kuo A."/>
            <person name="Liang C."/>
            <person name="Lipzen A."/>
            <person name="Lutzoni F."/>
            <person name="Magnuson J."/>
            <person name="Mondo S."/>
            <person name="Nolan M."/>
            <person name="Ohm R."/>
            <person name="Pangilinan J."/>
            <person name="Park H.-J."/>
            <person name="Ramirez L."/>
            <person name="Alfaro M."/>
            <person name="Sun H."/>
            <person name="Tritt A."/>
            <person name="Yoshinaga Y."/>
            <person name="Zwiers L.-H."/>
            <person name="Turgeon B."/>
            <person name="Goodwin S."/>
            <person name="Spatafora J."/>
            <person name="Crous P."/>
            <person name="Grigoriev I."/>
        </authorList>
    </citation>
    <scope>NUCLEOTIDE SEQUENCE [LARGE SCALE GENOMIC DNA]</scope>
    <source>
        <strain evidence="2">CBS 304.66</strain>
    </source>
</reference>
<organism evidence="1 2">
    <name type="scientific">Lojkania enalia</name>
    <dbReference type="NCBI Taxonomy" id="147567"/>
    <lineage>
        <taxon>Eukaryota</taxon>
        <taxon>Fungi</taxon>
        <taxon>Dikarya</taxon>
        <taxon>Ascomycota</taxon>
        <taxon>Pezizomycotina</taxon>
        <taxon>Dothideomycetes</taxon>
        <taxon>Pleosporomycetidae</taxon>
        <taxon>Pleosporales</taxon>
        <taxon>Pleosporales incertae sedis</taxon>
        <taxon>Lojkania</taxon>
    </lineage>
</organism>
<protein>
    <recommendedName>
        <fullName evidence="3">F-box domain-containing protein</fullName>
    </recommendedName>
</protein>
<evidence type="ECO:0000313" key="2">
    <source>
        <dbReference type="Proteomes" id="UP000800093"/>
    </source>
</evidence>
<name>A0A9P4KDA4_9PLEO</name>
<dbReference type="InterPro" id="IPR036047">
    <property type="entry name" value="F-box-like_dom_sf"/>
</dbReference>
<accession>A0A9P4KDA4</accession>
<evidence type="ECO:0000313" key="1">
    <source>
        <dbReference type="EMBL" id="KAF2266076.1"/>
    </source>
</evidence>
<sequence length="374" mass="42260">MSSLLSLSSELLWEVMSHLSGDSSTLLSVCLTCHRLRDISQRSLFQHVVLNSDVDIIDQFYGTLEDRSDLAASVRRLVIDIPRTQSSSMHQRFNRILALLPGLDGFHYRGQPFNPWQEPAYFRPVFHSPARPSKLRFLTWQYQMSPKLVEYCMLLEGIKSISCQEIRQFTPPYNVPEGSKHKSSVETLQVRPIGGIPVSEFRALLMIPKFLRRLIIDDSGTTQVETHLVDWMLGPIEKTLEELRLHNQGSFTARPLICANFSGFVALRKLWAPFRYLISVSGLTANGQNHAVAFVEHPSEEISFNDCLLGLVAGKSTKFKSLSSVTLEAQPQGVEQASGGRAPQPKRWISYKDMHKAFDEIGIKLELVSEISMD</sequence>
<proteinExistence type="predicted"/>
<dbReference type="SUPFAM" id="SSF81383">
    <property type="entry name" value="F-box domain"/>
    <property type="match status" value="1"/>
</dbReference>
<evidence type="ECO:0008006" key="3">
    <source>
        <dbReference type="Google" id="ProtNLM"/>
    </source>
</evidence>
<comment type="caution">
    <text evidence="1">The sequence shown here is derived from an EMBL/GenBank/DDBJ whole genome shotgun (WGS) entry which is preliminary data.</text>
</comment>
<dbReference type="EMBL" id="ML986601">
    <property type="protein sequence ID" value="KAF2266076.1"/>
    <property type="molecule type" value="Genomic_DNA"/>
</dbReference>
<keyword evidence="2" id="KW-1185">Reference proteome</keyword>
<dbReference type="Proteomes" id="UP000800093">
    <property type="component" value="Unassembled WGS sequence"/>
</dbReference>
<gene>
    <name evidence="1" type="ORF">CC78DRAFT_567160</name>
</gene>